<evidence type="ECO:0000256" key="1">
    <source>
        <dbReference type="ARBA" id="ARBA00012493"/>
    </source>
</evidence>
<dbReference type="AlphaFoldDB" id="A0AAV6TPA4"/>
<dbReference type="EMBL" id="JAFNEN010001978">
    <property type="protein sequence ID" value="KAG8173210.1"/>
    <property type="molecule type" value="Genomic_DNA"/>
</dbReference>
<dbReference type="EC" id="2.7.7.49" evidence="1"/>
<dbReference type="GO" id="GO:0003676">
    <property type="term" value="F:nucleic acid binding"/>
    <property type="evidence" value="ECO:0007669"/>
    <property type="project" value="InterPro"/>
</dbReference>
<dbReference type="SUPFAM" id="SSF53098">
    <property type="entry name" value="Ribonuclease H-like"/>
    <property type="match status" value="1"/>
</dbReference>
<feature type="domain" description="Integrase zinc-binding" evidence="2">
    <location>
        <begin position="13"/>
        <end position="69"/>
    </location>
</feature>
<dbReference type="InterPro" id="IPR012337">
    <property type="entry name" value="RNaseH-like_sf"/>
</dbReference>
<dbReference type="GO" id="GO:0003964">
    <property type="term" value="F:RNA-directed DNA polymerase activity"/>
    <property type="evidence" value="ECO:0007669"/>
    <property type="project" value="UniProtKB-EC"/>
</dbReference>
<evidence type="ECO:0000313" key="3">
    <source>
        <dbReference type="EMBL" id="KAG8173210.1"/>
    </source>
</evidence>
<keyword evidence="4" id="KW-1185">Reference proteome</keyword>
<proteinExistence type="predicted"/>
<name>A0AAV6TPA4_9ARAC</name>
<dbReference type="FunFam" id="1.10.340.70:FF:000001">
    <property type="entry name" value="Retrovirus-related Pol polyprotein from transposon gypsy-like Protein"/>
    <property type="match status" value="1"/>
</dbReference>
<dbReference type="InterPro" id="IPR036397">
    <property type="entry name" value="RNaseH_sf"/>
</dbReference>
<evidence type="ECO:0000313" key="4">
    <source>
        <dbReference type="Proteomes" id="UP000827092"/>
    </source>
</evidence>
<dbReference type="InterPro" id="IPR050951">
    <property type="entry name" value="Retrovirus_Pol_polyprotein"/>
</dbReference>
<gene>
    <name evidence="3" type="ORF">JTE90_009157</name>
</gene>
<evidence type="ECO:0000259" key="2">
    <source>
        <dbReference type="Pfam" id="PF17921"/>
    </source>
</evidence>
<reference evidence="3 4" key="1">
    <citation type="journal article" date="2022" name="Nat. Ecol. Evol.">
        <title>A masculinizing supergene underlies an exaggerated male reproductive morph in a spider.</title>
        <authorList>
            <person name="Hendrickx F."/>
            <person name="De Corte Z."/>
            <person name="Sonet G."/>
            <person name="Van Belleghem S.M."/>
            <person name="Kostlbacher S."/>
            <person name="Vangestel C."/>
        </authorList>
    </citation>
    <scope>NUCLEOTIDE SEQUENCE [LARGE SCALE GENOMIC DNA]</scope>
    <source>
        <strain evidence="3">W744_W776</strain>
    </source>
</reference>
<accession>A0AAV6TPA4</accession>
<dbReference type="Proteomes" id="UP000827092">
    <property type="component" value="Unassembled WGS sequence"/>
</dbReference>
<dbReference type="Gene3D" id="1.10.340.70">
    <property type="match status" value="1"/>
</dbReference>
<dbReference type="Gene3D" id="3.30.420.10">
    <property type="entry name" value="Ribonuclease H-like superfamily/Ribonuclease H"/>
    <property type="match status" value="1"/>
</dbReference>
<dbReference type="Pfam" id="PF17921">
    <property type="entry name" value="Integrase_H2C2"/>
    <property type="match status" value="1"/>
</dbReference>
<comment type="caution">
    <text evidence="3">The sequence shown here is derived from an EMBL/GenBank/DDBJ whole genome shotgun (WGS) entry which is preliminary data.</text>
</comment>
<organism evidence="3 4">
    <name type="scientific">Oedothorax gibbosus</name>
    <dbReference type="NCBI Taxonomy" id="931172"/>
    <lineage>
        <taxon>Eukaryota</taxon>
        <taxon>Metazoa</taxon>
        <taxon>Ecdysozoa</taxon>
        <taxon>Arthropoda</taxon>
        <taxon>Chelicerata</taxon>
        <taxon>Arachnida</taxon>
        <taxon>Araneae</taxon>
        <taxon>Araneomorphae</taxon>
        <taxon>Entelegynae</taxon>
        <taxon>Araneoidea</taxon>
        <taxon>Linyphiidae</taxon>
        <taxon>Erigoninae</taxon>
        <taxon>Oedothorax</taxon>
    </lineage>
</organism>
<dbReference type="PANTHER" id="PTHR37984">
    <property type="entry name" value="PROTEIN CBG26694"/>
    <property type="match status" value="1"/>
</dbReference>
<sequence>MDKTGVERLLLVVPKKYRNDLKAFCHEGTSGDLGVTKTKDIFSRHFFWPQCYKEIEDYVRSCDRCQRVGKPFDKKKAPMKIVPVIQEVFSKINVDACGPLPVTPSGKRYLLTAMCLSSKYPDAVPVEDITSVTVVDALRPFPSDSETKISLTAKLSWLSVGGAYEPPHETTCSNQT</sequence>
<protein>
    <recommendedName>
        <fullName evidence="1">RNA-directed DNA polymerase</fullName>
        <ecNumber evidence="1">2.7.7.49</ecNumber>
    </recommendedName>
</protein>
<dbReference type="InterPro" id="IPR041588">
    <property type="entry name" value="Integrase_H2C2"/>
</dbReference>
<dbReference type="PANTHER" id="PTHR37984:SF15">
    <property type="entry name" value="INTEGRASE CATALYTIC DOMAIN-CONTAINING PROTEIN"/>
    <property type="match status" value="1"/>
</dbReference>